<dbReference type="Proteomes" id="UP000585272">
    <property type="component" value="Unassembled WGS sequence"/>
</dbReference>
<dbReference type="EMBL" id="JACHNU010000001">
    <property type="protein sequence ID" value="MBB4661499.1"/>
    <property type="molecule type" value="Genomic_DNA"/>
</dbReference>
<feature type="region of interest" description="Disordered" evidence="1">
    <location>
        <begin position="146"/>
        <end position="165"/>
    </location>
</feature>
<dbReference type="AlphaFoldDB" id="A0A840I9B1"/>
<evidence type="ECO:0000313" key="2">
    <source>
        <dbReference type="EMBL" id="MBB4661499.1"/>
    </source>
</evidence>
<proteinExistence type="predicted"/>
<dbReference type="RefSeq" id="WP_183339713.1">
    <property type="nucleotide sequence ID" value="NZ_JACHNU010000001.1"/>
</dbReference>
<protein>
    <submittedName>
        <fullName evidence="2">Uncharacterized protein</fullName>
    </submittedName>
</protein>
<gene>
    <name evidence="2" type="ORF">BDZ31_001072</name>
</gene>
<name>A0A840I9B1_9ACTN</name>
<organism evidence="2 3">
    <name type="scientific">Conexibacter arvalis</name>
    <dbReference type="NCBI Taxonomy" id="912552"/>
    <lineage>
        <taxon>Bacteria</taxon>
        <taxon>Bacillati</taxon>
        <taxon>Actinomycetota</taxon>
        <taxon>Thermoleophilia</taxon>
        <taxon>Solirubrobacterales</taxon>
        <taxon>Conexibacteraceae</taxon>
        <taxon>Conexibacter</taxon>
    </lineage>
</organism>
<comment type="caution">
    <text evidence="2">The sequence shown here is derived from an EMBL/GenBank/DDBJ whole genome shotgun (WGS) entry which is preliminary data.</text>
</comment>
<keyword evidence="3" id="KW-1185">Reference proteome</keyword>
<evidence type="ECO:0000313" key="3">
    <source>
        <dbReference type="Proteomes" id="UP000585272"/>
    </source>
</evidence>
<accession>A0A840I9B1</accession>
<evidence type="ECO:0000256" key="1">
    <source>
        <dbReference type="SAM" id="MobiDB-lite"/>
    </source>
</evidence>
<reference evidence="2 3" key="1">
    <citation type="submission" date="2020-08" db="EMBL/GenBank/DDBJ databases">
        <title>Genomic Encyclopedia of Archaeal and Bacterial Type Strains, Phase II (KMG-II): from individual species to whole genera.</title>
        <authorList>
            <person name="Goeker M."/>
        </authorList>
    </citation>
    <scope>NUCLEOTIDE SEQUENCE [LARGE SCALE GENOMIC DNA]</scope>
    <source>
        <strain evidence="2 3">DSM 23288</strain>
    </source>
</reference>
<sequence length="165" mass="16830">MSRSTSASSAFEAGLHSGDSARVLRAGAERRGGSRAKALAFACLGAIALAAGGAGGAHAGALPDNRGWEIVTPPEQNMDAWGRFWASPDGNITAFQSFGAFSGALNGSSNGYLTTRGSDGWTTQAHTPPGGSGRLFTLNDIADDGGRTTWEGQTLSAGPPRWTSC</sequence>